<evidence type="ECO:0000313" key="5">
    <source>
        <dbReference type="EMBL" id="PSN85685.1"/>
    </source>
</evidence>
<dbReference type="Pfam" id="PF13439">
    <property type="entry name" value="Glyco_transf_4"/>
    <property type="match status" value="1"/>
</dbReference>
<gene>
    <name evidence="5" type="ORF">B9Q02_05430</name>
</gene>
<dbReference type="PANTHER" id="PTHR12526:SF510">
    <property type="entry name" value="D-INOSITOL 3-PHOSPHATE GLYCOSYLTRANSFERASE"/>
    <property type="match status" value="1"/>
</dbReference>
<comment type="caution">
    <text evidence="5">The sequence shown here is derived from an EMBL/GenBank/DDBJ whole genome shotgun (WGS) entry which is preliminary data.</text>
</comment>
<dbReference type="Pfam" id="PF00534">
    <property type="entry name" value="Glycos_transf_1"/>
    <property type="match status" value="1"/>
</dbReference>
<dbReference type="Proteomes" id="UP000240569">
    <property type="component" value="Unassembled WGS sequence"/>
</dbReference>
<evidence type="ECO:0000256" key="1">
    <source>
        <dbReference type="ARBA" id="ARBA00022676"/>
    </source>
</evidence>
<keyword evidence="1" id="KW-0328">Glycosyltransferase</keyword>
<evidence type="ECO:0000313" key="6">
    <source>
        <dbReference type="Proteomes" id="UP000240569"/>
    </source>
</evidence>
<sequence>MATKVAMIGWEYPPFTVGGLGIHCAMLTRELVKGGVEVDFYKPRINGSPTDTHVNFHELILQSSVDPVTYDLKNFWGAVEEYNQKLVKAFDPSGVSLIHCHDWIGALAAIALSKIHSIPLVVTVHSTEFDRSAFFNPQEWIANIERSMVHAAKRVIVVSGWTKTLVCEKYARCDGVHVVHNGFNPLGVHKTDYERKGRIIFLGRLTSQKGPRYLVEAARVALKVIEFEVVFAGSGDSEAEIRRISQDLGIQQSVKLLGRVSDKEMKKWIVESDAYVLPAVSEPFGMTVLEAMSAGLPTIISKTTGVGEALTQVLKFDFWDTLELADLMLAIELREPLRKTLGIEGKEETKKFSWEKCAQNTLEVYKRALSDG</sequence>
<proteinExistence type="predicted"/>
<feature type="domain" description="Glycosyltransferase subfamily 4-like N-terminal" evidence="4">
    <location>
        <begin position="17"/>
        <end position="184"/>
    </location>
</feature>
<feature type="domain" description="Glycosyl transferase family 1" evidence="3">
    <location>
        <begin position="194"/>
        <end position="312"/>
    </location>
</feature>
<dbReference type="AlphaFoldDB" id="A0A2R6AH31"/>
<keyword evidence="2" id="KW-0808">Transferase</keyword>
<evidence type="ECO:0000259" key="4">
    <source>
        <dbReference type="Pfam" id="PF13439"/>
    </source>
</evidence>
<dbReference type="SUPFAM" id="SSF53756">
    <property type="entry name" value="UDP-Glycosyltransferase/glycogen phosphorylase"/>
    <property type="match status" value="1"/>
</dbReference>
<evidence type="ECO:0000256" key="2">
    <source>
        <dbReference type="ARBA" id="ARBA00022679"/>
    </source>
</evidence>
<dbReference type="GO" id="GO:0016757">
    <property type="term" value="F:glycosyltransferase activity"/>
    <property type="evidence" value="ECO:0007669"/>
    <property type="project" value="UniProtKB-KW"/>
</dbReference>
<dbReference type="CDD" id="cd03801">
    <property type="entry name" value="GT4_PimA-like"/>
    <property type="match status" value="1"/>
</dbReference>
<evidence type="ECO:0008006" key="7">
    <source>
        <dbReference type="Google" id="ProtNLM"/>
    </source>
</evidence>
<evidence type="ECO:0000259" key="3">
    <source>
        <dbReference type="Pfam" id="PF00534"/>
    </source>
</evidence>
<dbReference type="InterPro" id="IPR028098">
    <property type="entry name" value="Glyco_trans_4-like_N"/>
</dbReference>
<organism evidence="5 6">
    <name type="scientific">Candidatus Marsarchaeota G1 archaeon BE_D</name>
    <dbReference type="NCBI Taxonomy" id="1978156"/>
    <lineage>
        <taxon>Archaea</taxon>
        <taxon>Candidatus Marsarchaeota</taxon>
        <taxon>Candidatus Marsarchaeota group 1</taxon>
    </lineage>
</organism>
<dbReference type="EMBL" id="NEXD01000024">
    <property type="protein sequence ID" value="PSN85685.1"/>
    <property type="molecule type" value="Genomic_DNA"/>
</dbReference>
<protein>
    <recommendedName>
        <fullName evidence="7">Glycosyl transferase family 1</fullName>
    </recommendedName>
</protein>
<name>A0A2R6AH31_9ARCH</name>
<accession>A0A2R6AH31</accession>
<reference evidence="5 6" key="1">
    <citation type="submission" date="2017-04" db="EMBL/GenBank/DDBJ databases">
        <title>Novel microbial lineages endemic to geothermal iron-oxide mats fill important gaps in the evolutionary history of Archaea.</title>
        <authorList>
            <person name="Jay Z.J."/>
            <person name="Beam J.P."/>
            <person name="Dlakic M."/>
            <person name="Rusch D.B."/>
            <person name="Kozubal M.A."/>
            <person name="Inskeep W.P."/>
        </authorList>
    </citation>
    <scope>NUCLEOTIDE SEQUENCE [LARGE SCALE GENOMIC DNA]</scope>
    <source>
        <strain evidence="5">BE_D</strain>
    </source>
</reference>
<dbReference type="InterPro" id="IPR001296">
    <property type="entry name" value="Glyco_trans_1"/>
</dbReference>
<dbReference type="PANTHER" id="PTHR12526">
    <property type="entry name" value="GLYCOSYLTRANSFERASE"/>
    <property type="match status" value="1"/>
</dbReference>
<dbReference type="Gene3D" id="3.40.50.2000">
    <property type="entry name" value="Glycogen Phosphorylase B"/>
    <property type="match status" value="2"/>
</dbReference>